<accession>A0A059FHR9</accession>
<dbReference type="PANTHER" id="PTHR34980">
    <property type="entry name" value="INNER MEMBRANE PROTEIN-RELATED-RELATED"/>
    <property type="match status" value="1"/>
</dbReference>
<keyword evidence="1" id="KW-0472">Membrane</keyword>
<keyword evidence="3" id="KW-1185">Reference proteome</keyword>
<feature type="transmembrane region" description="Helical" evidence="1">
    <location>
        <begin position="202"/>
        <end position="222"/>
    </location>
</feature>
<dbReference type="OrthoDB" id="9812349at2"/>
<gene>
    <name evidence="2" type="ORF">HJA_02981</name>
</gene>
<dbReference type="eggNOG" id="COG3152">
    <property type="taxonomic scope" value="Bacteria"/>
</dbReference>
<feature type="transmembrane region" description="Helical" evidence="1">
    <location>
        <begin position="169"/>
        <end position="190"/>
    </location>
</feature>
<organism evidence="2 3">
    <name type="scientific">Hyphomonas jannaschiana VP2</name>
    <dbReference type="NCBI Taxonomy" id="1280952"/>
    <lineage>
        <taxon>Bacteria</taxon>
        <taxon>Pseudomonadati</taxon>
        <taxon>Pseudomonadota</taxon>
        <taxon>Alphaproteobacteria</taxon>
        <taxon>Hyphomonadales</taxon>
        <taxon>Hyphomonadaceae</taxon>
        <taxon>Hyphomonas</taxon>
    </lineage>
</organism>
<dbReference type="Pfam" id="PF05656">
    <property type="entry name" value="DUF805"/>
    <property type="match status" value="1"/>
</dbReference>
<name>A0A059FHR9_9PROT</name>
<keyword evidence="1" id="KW-0812">Transmembrane</keyword>
<sequence>MRGQVLKPDGTDGPGLILGDDGARYTYTQGQVRGDSALARGQKVDFIGLGDEARDIYALGPAPQAEAPAPDPFVAAAPAAAVQPSYSQRQAPVQTRSAPPAYGSKPQPLAGDGVWTYFIRGITKNYFRFTGRARRQEYWGYTLFNVLAYVVVFILDIILSAIVYGGDDFVPLLTLLWFLYQIIPSIAVTVRRLHDQDLSGWLYLITWVPYIGWLVIFVFMLIDSRPEPNVHGPSPKYDPSADAFI</sequence>
<proteinExistence type="predicted"/>
<evidence type="ECO:0000313" key="3">
    <source>
        <dbReference type="Proteomes" id="UP000024816"/>
    </source>
</evidence>
<dbReference type="PATRIC" id="fig|1280952.3.peg.598"/>
<feature type="transmembrane region" description="Helical" evidence="1">
    <location>
        <begin position="138"/>
        <end position="163"/>
    </location>
</feature>
<reference evidence="2 3" key="1">
    <citation type="journal article" date="2014" name="Antonie Van Leeuwenhoek">
        <title>Hyphomonas beringensis sp. nov. and Hyphomonas chukchiensis sp. nov., isolated from surface seawater of the Bering Sea and Chukchi Sea.</title>
        <authorList>
            <person name="Li C."/>
            <person name="Lai Q."/>
            <person name="Li G."/>
            <person name="Dong C."/>
            <person name="Wang J."/>
            <person name="Liao Y."/>
            <person name="Shao Z."/>
        </authorList>
    </citation>
    <scope>NUCLEOTIDE SEQUENCE [LARGE SCALE GENOMIC DNA]</scope>
    <source>
        <strain evidence="2 3">VP2</strain>
    </source>
</reference>
<dbReference type="STRING" id="1280952.HJA_02981"/>
<dbReference type="GO" id="GO:0005886">
    <property type="term" value="C:plasma membrane"/>
    <property type="evidence" value="ECO:0007669"/>
    <property type="project" value="TreeGrafter"/>
</dbReference>
<keyword evidence="1" id="KW-1133">Transmembrane helix</keyword>
<protein>
    <recommendedName>
        <fullName evidence="4">DUF805 domain-containing protein</fullName>
    </recommendedName>
</protein>
<evidence type="ECO:0000256" key="1">
    <source>
        <dbReference type="SAM" id="Phobius"/>
    </source>
</evidence>
<dbReference type="InterPro" id="IPR008523">
    <property type="entry name" value="DUF805"/>
</dbReference>
<dbReference type="Proteomes" id="UP000024816">
    <property type="component" value="Unassembled WGS sequence"/>
</dbReference>
<dbReference type="EMBL" id="ARYJ01000002">
    <property type="protein sequence ID" value="KCZ90157.1"/>
    <property type="molecule type" value="Genomic_DNA"/>
</dbReference>
<comment type="caution">
    <text evidence="2">The sequence shown here is derived from an EMBL/GenBank/DDBJ whole genome shotgun (WGS) entry which is preliminary data.</text>
</comment>
<dbReference type="PANTHER" id="PTHR34980:SF2">
    <property type="entry name" value="INNER MEMBRANE PROTEIN YHAH-RELATED"/>
    <property type="match status" value="1"/>
</dbReference>
<evidence type="ECO:0000313" key="2">
    <source>
        <dbReference type="EMBL" id="KCZ90157.1"/>
    </source>
</evidence>
<evidence type="ECO:0008006" key="4">
    <source>
        <dbReference type="Google" id="ProtNLM"/>
    </source>
</evidence>
<dbReference type="RefSeq" id="WP_035578132.1">
    <property type="nucleotide sequence ID" value="NZ_ARYJ01000002.1"/>
</dbReference>
<dbReference type="AlphaFoldDB" id="A0A059FHR9"/>